<dbReference type="PROSITE" id="PS51278">
    <property type="entry name" value="GATASE_TYPE_2"/>
    <property type="match status" value="1"/>
</dbReference>
<comment type="caution">
    <text evidence="4">The sequence shown here is derived from an EMBL/GenBank/DDBJ whole genome shotgun (WGS) entry which is preliminary data.</text>
</comment>
<dbReference type="Gene3D" id="3.60.20.10">
    <property type="entry name" value="Glutamine Phosphoribosylpyrophosphate, subunit 1, domain 1"/>
    <property type="match status" value="1"/>
</dbReference>
<evidence type="ECO:0000313" key="4">
    <source>
        <dbReference type="EMBL" id="PJC28648.1"/>
    </source>
</evidence>
<dbReference type="SUPFAM" id="SSF56235">
    <property type="entry name" value="N-terminal nucleophile aminohydrolases (Ntn hydrolases)"/>
    <property type="match status" value="1"/>
</dbReference>
<dbReference type="AlphaFoldDB" id="A0A2M8EU61"/>
<organism evidence="4 5">
    <name type="scientific">Candidatus Shapirobacteria bacterium CG_4_9_14_0_2_um_filter_40_11</name>
    <dbReference type="NCBI Taxonomy" id="1974876"/>
    <lineage>
        <taxon>Bacteria</taxon>
        <taxon>Candidatus Shapironibacteriota</taxon>
    </lineage>
</organism>
<proteinExistence type="predicted"/>
<dbReference type="InterPro" id="IPR029055">
    <property type="entry name" value="Ntn_hydrolases_N"/>
</dbReference>
<name>A0A2M8EU61_9BACT</name>
<evidence type="ECO:0000256" key="1">
    <source>
        <dbReference type="ARBA" id="ARBA00022679"/>
    </source>
</evidence>
<reference evidence="5" key="1">
    <citation type="submission" date="2017-09" db="EMBL/GenBank/DDBJ databases">
        <title>Depth-based differentiation of microbial function through sediment-hosted aquifers and enrichment of novel symbionts in the deep terrestrial subsurface.</title>
        <authorList>
            <person name="Probst A.J."/>
            <person name="Ladd B."/>
            <person name="Jarett J.K."/>
            <person name="Geller-Mcgrath D.E."/>
            <person name="Sieber C.M.K."/>
            <person name="Emerson J.B."/>
            <person name="Anantharaman K."/>
            <person name="Thomas B.C."/>
            <person name="Malmstrom R."/>
            <person name="Stieglmeier M."/>
            <person name="Klingl A."/>
            <person name="Woyke T."/>
            <person name="Ryan C.M."/>
            <person name="Banfield J.F."/>
        </authorList>
    </citation>
    <scope>NUCLEOTIDE SEQUENCE [LARGE SCALE GENOMIC DNA]</scope>
</reference>
<feature type="domain" description="Glutamine amidotransferase type-2" evidence="3">
    <location>
        <begin position="2"/>
        <end position="143"/>
    </location>
</feature>
<accession>A0A2M8EU61</accession>
<dbReference type="CDD" id="cd00352">
    <property type="entry name" value="Gn_AT_II"/>
    <property type="match status" value="1"/>
</dbReference>
<dbReference type="PANTHER" id="PTHR11907">
    <property type="entry name" value="AMIDOPHOSPHORIBOSYLTRANSFERASE"/>
    <property type="match status" value="1"/>
</dbReference>
<dbReference type="EMBL" id="PFSE01000054">
    <property type="protein sequence ID" value="PJC28648.1"/>
    <property type="molecule type" value="Genomic_DNA"/>
</dbReference>
<keyword evidence="2" id="KW-0315">Glutamine amidotransferase</keyword>
<evidence type="ECO:0000313" key="5">
    <source>
        <dbReference type="Proteomes" id="UP000230885"/>
    </source>
</evidence>
<dbReference type="Proteomes" id="UP000230885">
    <property type="component" value="Unassembled WGS sequence"/>
</dbReference>
<dbReference type="GO" id="GO:0016740">
    <property type="term" value="F:transferase activity"/>
    <property type="evidence" value="ECO:0007669"/>
    <property type="project" value="UniProtKB-KW"/>
</dbReference>
<gene>
    <name evidence="4" type="ORF">CO053_03395</name>
</gene>
<protein>
    <recommendedName>
        <fullName evidence="3">Glutamine amidotransferase type-2 domain-containing protein</fullName>
    </recommendedName>
</protein>
<sequence length="143" mass="15680">MCGIIGLYFNKPQKAFPLALCAAGGVQHRGQQGAGVAIKTKKDLIVTRSDGLLRQIFPSAVTSSFDVESKWILVHCRYGTFGDYDERNLQPCIVKNKSSLAAIVHNGEFTSVNDLKKKLPVSLAEGISDTYVFSKFLENQKGK</sequence>
<dbReference type="Pfam" id="PF13522">
    <property type="entry name" value="GATase_6"/>
    <property type="match status" value="1"/>
</dbReference>
<evidence type="ECO:0000256" key="2">
    <source>
        <dbReference type="ARBA" id="ARBA00022962"/>
    </source>
</evidence>
<dbReference type="InterPro" id="IPR017932">
    <property type="entry name" value="GATase_2_dom"/>
</dbReference>
<keyword evidence="1" id="KW-0808">Transferase</keyword>
<evidence type="ECO:0000259" key="3">
    <source>
        <dbReference type="PROSITE" id="PS51278"/>
    </source>
</evidence>
<feature type="non-terminal residue" evidence="4">
    <location>
        <position position="143"/>
    </location>
</feature>